<sequence>MLLPPVHKATRNKSVGRHILKYYARVPGRLVNVQVDHAIIMAGLSTAFSVFLLLFLQCLSYNGALAQYLVEILEPASFGNHRPIFRCDATGADFGEDVLTFSFRVNYGCALPTLPSNACGDVQMPPTNDTACANYFAVVPRSNCSFSEKAYHVQTSTPTGFGALIVYNQQGKVPEPMSGAKYRERVNIPVVMVDYECMQGLLYRYNYRDGYIVSIKVPPKQHSTYFDSPFKFAVHIGAIILIGLMLLCFQRLFWHAGSGRRD</sequence>
<keyword evidence="1" id="KW-1133">Transmembrane helix</keyword>
<dbReference type="Proteomes" id="UP000492821">
    <property type="component" value="Unassembled WGS sequence"/>
</dbReference>
<organism evidence="3 4">
    <name type="scientific">Panagrellus redivivus</name>
    <name type="common">Microworm</name>
    <dbReference type="NCBI Taxonomy" id="6233"/>
    <lineage>
        <taxon>Eukaryota</taxon>
        <taxon>Metazoa</taxon>
        <taxon>Ecdysozoa</taxon>
        <taxon>Nematoda</taxon>
        <taxon>Chromadorea</taxon>
        <taxon>Rhabditida</taxon>
        <taxon>Tylenchina</taxon>
        <taxon>Panagrolaimomorpha</taxon>
        <taxon>Panagrolaimoidea</taxon>
        <taxon>Panagrolaimidae</taxon>
        <taxon>Panagrellus</taxon>
    </lineage>
</organism>
<protein>
    <submittedName>
        <fullName evidence="4">PA domain-containing protein</fullName>
    </submittedName>
</protein>
<reference evidence="4" key="2">
    <citation type="submission" date="2020-10" db="UniProtKB">
        <authorList>
            <consortium name="WormBaseParasite"/>
        </authorList>
    </citation>
    <scope>IDENTIFICATION</scope>
</reference>
<evidence type="ECO:0000313" key="4">
    <source>
        <dbReference type="WBParaSite" id="Pan_g11902.t1"/>
    </source>
</evidence>
<name>A0A7E4URF5_PANRE</name>
<keyword evidence="3" id="KW-1185">Reference proteome</keyword>
<feature type="transmembrane region" description="Helical" evidence="1">
    <location>
        <begin position="232"/>
        <end position="254"/>
    </location>
</feature>
<dbReference type="InterPro" id="IPR003137">
    <property type="entry name" value="PA_domain"/>
</dbReference>
<accession>A0A7E4URF5</accession>
<feature type="domain" description="PA" evidence="2">
    <location>
        <begin position="115"/>
        <end position="196"/>
    </location>
</feature>
<dbReference type="Gene3D" id="3.50.30.30">
    <property type="match status" value="1"/>
</dbReference>
<evidence type="ECO:0000256" key="1">
    <source>
        <dbReference type="SAM" id="Phobius"/>
    </source>
</evidence>
<keyword evidence="1" id="KW-0812">Transmembrane</keyword>
<feature type="transmembrane region" description="Helical" evidence="1">
    <location>
        <begin position="38"/>
        <end position="59"/>
    </location>
</feature>
<dbReference type="WBParaSite" id="Pan_g11902.t1">
    <property type="protein sequence ID" value="Pan_g11902.t1"/>
    <property type="gene ID" value="Pan_g11902"/>
</dbReference>
<evidence type="ECO:0000313" key="3">
    <source>
        <dbReference type="Proteomes" id="UP000492821"/>
    </source>
</evidence>
<keyword evidence="1" id="KW-0472">Membrane</keyword>
<dbReference type="AlphaFoldDB" id="A0A7E4URF5"/>
<dbReference type="Pfam" id="PF02225">
    <property type="entry name" value="PA"/>
    <property type="match status" value="1"/>
</dbReference>
<reference evidence="3" key="1">
    <citation type="journal article" date="2013" name="Genetics">
        <title>The draft genome and transcriptome of Panagrellus redivivus are shaped by the harsh demands of a free-living lifestyle.</title>
        <authorList>
            <person name="Srinivasan J."/>
            <person name="Dillman A.R."/>
            <person name="Macchietto M.G."/>
            <person name="Heikkinen L."/>
            <person name="Lakso M."/>
            <person name="Fracchia K.M."/>
            <person name="Antoshechkin I."/>
            <person name="Mortazavi A."/>
            <person name="Wong G."/>
            <person name="Sternberg P.W."/>
        </authorList>
    </citation>
    <scope>NUCLEOTIDE SEQUENCE [LARGE SCALE GENOMIC DNA]</scope>
    <source>
        <strain evidence="3">MT8872</strain>
    </source>
</reference>
<evidence type="ECO:0000259" key="2">
    <source>
        <dbReference type="Pfam" id="PF02225"/>
    </source>
</evidence>
<proteinExistence type="predicted"/>